<gene>
    <name evidence="2" type="ORF">PODLI_1B030497</name>
</gene>
<evidence type="ECO:0000313" key="3">
    <source>
        <dbReference type="Proteomes" id="UP001178461"/>
    </source>
</evidence>
<reference evidence="2" key="1">
    <citation type="submission" date="2022-12" db="EMBL/GenBank/DDBJ databases">
        <authorList>
            <person name="Alioto T."/>
            <person name="Alioto T."/>
            <person name="Gomez Garrido J."/>
        </authorList>
    </citation>
    <scope>NUCLEOTIDE SEQUENCE</scope>
</reference>
<sequence>MAVGKGAMGFGRCWVWLLAAWQAASVYGAELSSEACRELGFSKSAAKKKPSLKPESSMQGQFLKCVDENWGGSLKFRLSSGVTSPNCSGDCRSSTYVVRTPY</sequence>
<evidence type="ECO:0000256" key="1">
    <source>
        <dbReference type="SAM" id="SignalP"/>
    </source>
</evidence>
<proteinExistence type="predicted"/>
<evidence type="ECO:0000313" key="2">
    <source>
        <dbReference type="EMBL" id="CAI5776798.1"/>
    </source>
</evidence>
<dbReference type="Proteomes" id="UP001178461">
    <property type="component" value="Chromosome 6"/>
</dbReference>
<dbReference type="AlphaFoldDB" id="A0AA35P962"/>
<accession>A0AA35P962</accession>
<feature type="signal peptide" evidence="1">
    <location>
        <begin position="1"/>
        <end position="28"/>
    </location>
</feature>
<name>A0AA35P962_9SAUR</name>
<organism evidence="2 3">
    <name type="scientific">Podarcis lilfordi</name>
    <name type="common">Lilford's wall lizard</name>
    <dbReference type="NCBI Taxonomy" id="74358"/>
    <lineage>
        <taxon>Eukaryota</taxon>
        <taxon>Metazoa</taxon>
        <taxon>Chordata</taxon>
        <taxon>Craniata</taxon>
        <taxon>Vertebrata</taxon>
        <taxon>Euteleostomi</taxon>
        <taxon>Lepidosauria</taxon>
        <taxon>Squamata</taxon>
        <taxon>Bifurcata</taxon>
        <taxon>Unidentata</taxon>
        <taxon>Episquamata</taxon>
        <taxon>Laterata</taxon>
        <taxon>Lacertibaenia</taxon>
        <taxon>Lacertidae</taxon>
        <taxon>Podarcis</taxon>
    </lineage>
</organism>
<keyword evidence="3" id="KW-1185">Reference proteome</keyword>
<keyword evidence="1" id="KW-0732">Signal</keyword>
<protein>
    <submittedName>
        <fullName evidence="2">Uncharacterized protein</fullName>
    </submittedName>
</protein>
<feature type="chain" id="PRO_5041336324" evidence="1">
    <location>
        <begin position="29"/>
        <end position="102"/>
    </location>
</feature>
<dbReference type="EMBL" id="OX395131">
    <property type="protein sequence ID" value="CAI5776798.1"/>
    <property type="molecule type" value="Genomic_DNA"/>
</dbReference>